<dbReference type="OrthoDB" id="8478628at2"/>
<dbReference type="Proteomes" id="UP000010121">
    <property type="component" value="Unassembled WGS sequence"/>
</dbReference>
<proteinExistence type="predicted"/>
<gene>
    <name evidence="1" type="ORF">Rsw2DRAFT_0703</name>
</gene>
<evidence type="ECO:0000313" key="1">
    <source>
        <dbReference type="EMBL" id="EEW26423.1"/>
    </source>
</evidence>
<sequence>MSIFFLSGKRGASDAEPAVAKGPLIVRDPAARLIFAQTAEVRAYWEALRDGATLPARAQIDPRGIAGALDCAFIIERIAPGIARFRLAGMHLVELMGMEVRGMPLSAMFDPMGRAALATGLEQVFKGPSILDLRLAAERGLGKPSLHGRMLILPLRGDSGAADLALGCLATIGEIGRKPRRFHIATTTQEMLSDAPKARVPEPGFAEAVPGFAPAPVKRPHLRLVRFDD</sequence>
<dbReference type="eggNOG" id="COG5388">
    <property type="taxonomic scope" value="Bacteria"/>
</dbReference>
<dbReference type="RefSeq" id="WP_008028099.1">
    <property type="nucleotide sequence ID" value="NZ_ACYY01000003.1"/>
</dbReference>
<dbReference type="Pfam" id="PF07310">
    <property type="entry name" value="PAS_5"/>
    <property type="match status" value="1"/>
</dbReference>
<name>C8RY25_9RHOB</name>
<organism evidence="1 2">
    <name type="scientific">Rhodobacter ferrooxidans</name>
    <dbReference type="NCBI Taxonomy" id="371731"/>
    <lineage>
        <taxon>Bacteria</taxon>
        <taxon>Pseudomonadati</taxon>
        <taxon>Pseudomonadota</taxon>
        <taxon>Alphaproteobacteria</taxon>
        <taxon>Rhodobacterales</taxon>
        <taxon>Rhodobacter group</taxon>
        <taxon>Rhodobacter</taxon>
    </lineage>
</organism>
<keyword evidence="2" id="KW-1185">Reference proteome</keyword>
<dbReference type="InterPro" id="IPR009922">
    <property type="entry name" value="DUF1457"/>
</dbReference>
<dbReference type="STRING" id="371731.Rsw2DRAFT_0703"/>
<dbReference type="EMBL" id="ACYY01000003">
    <property type="protein sequence ID" value="EEW26423.1"/>
    <property type="molecule type" value="Genomic_DNA"/>
</dbReference>
<reference evidence="1 2" key="1">
    <citation type="submission" date="2009-08" db="EMBL/GenBank/DDBJ databases">
        <title>The draft genome of Rhodobacter sp. SW2.</title>
        <authorList>
            <consortium name="US DOE Joint Genome Institute (JGI-PGF)"/>
            <person name="Lucas S."/>
            <person name="Copeland A."/>
            <person name="Lapidus A."/>
            <person name="Glavina del Rio T."/>
            <person name="Tice H."/>
            <person name="Bruce D."/>
            <person name="Goodwin L."/>
            <person name="Pitluck S."/>
            <person name="Larimer F."/>
            <person name="Land M.L."/>
            <person name="Hauser L."/>
            <person name="Emerson D."/>
        </authorList>
    </citation>
    <scope>NUCLEOTIDE SEQUENCE [LARGE SCALE GENOMIC DNA]</scope>
    <source>
        <strain evidence="1 2">SW2</strain>
    </source>
</reference>
<protein>
    <recommendedName>
        <fullName evidence="3">PAS domain-containing protein</fullName>
    </recommendedName>
</protein>
<comment type="caution">
    <text evidence="1">The sequence shown here is derived from an EMBL/GenBank/DDBJ whole genome shotgun (WGS) entry which is preliminary data.</text>
</comment>
<evidence type="ECO:0008006" key="3">
    <source>
        <dbReference type="Google" id="ProtNLM"/>
    </source>
</evidence>
<dbReference type="AlphaFoldDB" id="C8RY25"/>
<accession>C8RY25</accession>
<evidence type="ECO:0000313" key="2">
    <source>
        <dbReference type="Proteomes" id="UP000010121"/>
    </source>
</evidence>